<dbReference type="InterPro" id="IPR000595">
    <property type="entry name" value="cNMP-bd_dom"/>
</dbReference>
<keyword evidence="13" id="KW-1185">Reference proteome</keyword>
<evidence type="ECO:0000256" key="3">
    <source>
        <dbReference type="ARBA" id="ARBA00022692"/>
    </source>
</evidence>
<protein>
    <recommendedName>
        <fullName evidence="11">Cyclic nucleotide-binding domain-containing protein</fullName>
    </recommendedName>
</protein>
<dbReference type="GO" id="GO:0005249">
    <property type="term" value="F:voltage-gated potassium channel activity"/>
    <property type="evidence" value="ECO:0007669"/>
    <property type="project" value="TreeGrafter"/>
</dbReference>
<dbReference type="SUPFAM" id="SSF81324">
    <property type="entry name" value="Voltage-gated potassium channels"/>
    <property type="match status" value="1"/>
</dbReference>
<keyword evidence="3 10" id="KW-0812">Transmembrane</keyword>
<feature type="transmembrane region" description="Helical" evidence="10">
    <location>
        <begin position="254"/>
        <end position="274"/>
    </location>
</feature>
<proteinExistence type="predicted"/>
<keyword evidence="8" id="KW-0407">Ion channel</keyword>
<evidence type="ECO:0000313" key="12">
    <source>
        <dbReference type="EMBL" id="KAJ3047985.1"/>
    </source>
</evidence>
<feature type="compositionally biased region" description="Low complexity" evidence="9">
    <location>
        <begin position="635"/>
        <end position="649"/>
    </location>
</feature>
<evidence type="ECO:0000256" key="10">
    <source>
        <dbReference type="SAM" id="Phobius"/>
    </source>
</evidence>
<feature type="transmembrane region" description="Helical" evidence="10">
    <location>
        <begin position="295"/>
        <end position="314"/>
    </location>
</feature>
<evidence type="ECO:0000256" key="4">
    <source>
        <dbReference type="ARBA" id="ARBA00022989"/>
    </source>
</evidence>
<accession>A0AAD5WZG3</accession>
<dbReference type="SUPFAM" id="SSF51206">
    <property type="entry name" value="cAMP-binding domain-like"/>
    <property type="match status" value="1"/>
</dbReference>
<feature type="transmembrane region" description="Helical" evidence="10">
    <location>
        <begin position="402"/>
        <end position="426"/>
    </location>
</feature>
<evidence type="ECO:0000256" key="2">
    <source>
        <dbReference type="ARBA" id="ARBA00022448"/>
    </source>
</evidence>
<comment type="caution">
    <text evidence="12">The sequence shown here is derived from an EMBL/GenBank/DDBJ whole genome shotgun (WGS) entry which is preliminary data.</text>
</comment>
<feature type="transmembrane region" description="Helical" evidence="10">
    <location>
        <begin position="226"/>
        <end position="248"/>
    </location>
</feature>
<dbReference type="InterPro" id="IPR018488">
    <property type="entry name" value="cNMP-bd_CS"/>
</dbReference>
<dbReference type="AlphaFoldDB" id="A0AAD5WZG3"/>
<evidence type="ECO:0000259" key="11">
    <source>
        <dbReference type="PROSITE" id="PS50042"/>
    </source>
</evidence>
<evidence type="ECO:0000256" key="7">
    <source>
        <dbReference type="ARBA" id="ARBA00023286"/>
    </source>
</evidence>
<feature type="compositionally biased region" description="Polar residues" evidence="9">
    <location>
        <begin position="672"/>
        <end position="682"/>
    </location>
</feature>
<dbReference type="InterPro" id="IPR018490">
    <property type="entry name" value="cNMP-bd_dom_sf"/>
</dbReference>
<dbReference type="Gene3D" id="1.10.287.630">
    <property type="entry name" value="Helix hairpin bin"/>
    <property type="match status" value="1"/>
</dbReference>
<keyword evidence="5" id="KW-0406">Ion transport</keyword>
<dbReference type="GO" id="GO:0003254">
    <property type="term" value="P:regulation of membrane depolarization"/>
    <property type="evidence" value="ECO:0007669"/>
    <property type="project" value="TreeGrafter"/>
</dbReference>
<dbReference type="GO" id="GO:0035725">
    <property type="term" value="P:sodium ion transmembrane transport"/>
    <property type="evidence" value="ECO:0007669"/>
    <property type="project" value="TreeGrafter"/>
</dbReference>
<dbReference type="PROSITE" id="PS00889">
    <property type="entry name" value="CNMP_BINDING_2"/>
    <property type="match status" value="1"/>
</dbReference>
<dbReference type="PROSITE" id="PS50042">
    <property type="entry name" value="CNMP_BINDING_3"/>
    <property type="match status" value="1"/>
</dbReference>
<dbReference type="PANTHER" id="PTHR45689">
    <property type="entry name" value="I[[H]] CHANNEL, ISOFORM E"/>
    <property type="match status" value="1"/>
</dbReference>
<keyword evidence="7" id="KW-1071">Ligand-gated ion channel</keyword>
<evidence type="ECO:0000256" key="6">
    <source>
        <dbReference type="ARBA" id="ARBA00023136"/>
    </source>
</evidence>
<dbReference type="SMART" id="SM00100">
    <property type="entry name" value="cNMP"/>
    <property type="match status" value="1"/>
</dbReference>
<dbReference type="PANTHER" id="PTHR45689:SF5">
    <property type="entry name" value="I[[H]] CHANNEL, ISOFORM E"/>
    <property type="match status" value="1"/>
</dbReference>
<feature type="region of interest" description="Disordered" evidence="9">
    <location>
        <begin position="628"/>
        <end position="682"/>
    </location>
</feature>
<keyword evidence="2" id="KW-0813">Transport</keyword>
<comment type="subcellular location">
    <subcellularLocation>
        <location evidence="1">Membrane</location>
        <topology evidence="1">Multi-pass membrane protein</topology>
    </subcellularLocation>
</comment>
<dbReference type="EMBL" id="JADGJD010000866">
    <property type="protein sequence ID" value="KAJ3047985.1"/>
    <property type="molecule type" value="Genomic_DNA"/>
</dbReference>
<keyword evidence="4 10" id="KW-1133">Transmembrane helix</keyword>
<evidence type="ECO:0000256" key="9">
    <source>
        <dbReference type="SAM" id="MobiDB-lite"/>
    </source>
</evidence>
<evidence type="ECO:0000256" key="5">
    <source>
        <dbReference type="ARBA" id="ARBA00023065"/>
    </source>
</evidence>
<feature type="domain" description="Cyclic nucleotide-binding" evidence="11">
    <location>
        <begin position="502"/>
        <end position="601"/>
    </location>
</feature>
<dbReference type="GO" id="GO:0098855">
    <property type="term" value="C:HCN channel complex"/>
    <property type="evidence" value="ECO:0007669"/>
    <property type="project" value="TreeGrafter"/>
</dbReference>
<dbReference type="CDD" id="cd00038">
    <property type="entry name" value="CAP_ED"/>
    <property type="match status" value="1"/>
</dbReference>
<sequence length="682" mass="76618">MDESTLRILDKLRTIENAISAQETTLASLRYSVGEVIADCGALAAAPVKSTSVGKIVLPPLEHPQPSLPPIDTIPRIHEPQPPSADIVDEEAGQASGIATPTMSKKSVVKPPAHMFNSPIRTAQFTSDSGEEGDITPLQKAKIRAAAAAAAAADQKLHAKHPSPNQNLISVQSRPKFLKRIYRHYFLQPLGTQQPRAIGLSVLDLSQRHHPISAYMVHPHSIFCHLWNATTTMLLCIAFVTFPLFIGFEEIAHGLQALSIITTIFYTLNIFIRLRTGYFEDSHVVMDSSLSSRRYFKRGTFWFDLITAIPWIFIVDASTGSNVVNEAKWRTVFGAIVAYWHWSACIENWIDVIEQSHHLHDYSSFARYTIGVFNSASEMFSAGYEEELVVKKDTNVKRWLKIMNILIGAIFEATLVGHISTFLISLDSSGRMFQEKMDEVNQYIAYKNLDQSLRKRILSYYEFKYSNNKYFHESSILKELNEPLRQAVCIHNCRSFLLKVPFFRDSDNAFINQLVTSLTINHYLPGDIVIAEDTSGDDMHFIASGICEVITQGTVRARLTPGLFFGEISLLFGEMKRTATVRVVTPCVLYSLRKKNLDEVLEHHPIMAHRIRKVASDRLSAQKAMRKLDLRRKSTTSPPTSASTQDPTTIYDAGEKVLLSPSTSDDRLNDRLSVSSQARSRE</sequence>
<dbReference type="Gene3D" id="2.60.120.10">
    <property type="entry name" value="Jelly Rolls"/>
    <property type="match status" value="1"/>
</dbReference>
<dbReference type="Pfam" id="PF00027">
    <property type="entry name" value="cNMP_binding"/>
    <property type="match status" value="1"/>
</dbReference>
<gene>
    <name evidence="12" type="ORF">HK097_010981</name>
</gene>
<evidence type="ECO:0000256" key="8">
    <source>
        <dbReference type="ARBA" id="ARBA00023303"/>
    </source>
</evidence>
<dbReference type="InterPro" id="IPR014710">
    <property type="entry name" value="RmlC-like_jellyroll"/>
</dbReference>
<keyword evidence="6 10" id="KW-0472">Membrane</keyword>
<evidence type="ECO:0000313" key="13">
    <source>
        <dbReference type="Proteomes" id="UP001212841"/>
    </source>
</evidence>
<organism evidence="12 13">
    <name type="scientific">Rhizophlyctis rosea</name>
    <dbReference type="NCBI Taxonomy" id="64517"/>
    <lineage>
        <taxon>Eukaryota</taxon>
        <taxon>Fungi</taxon>
        <taxon>Fungi incertae sedis</taxon>
        <taxon>Chytridiomycota</taxon>
        <taxon>Chytridiomycota incertae sedis</taxon>
        <taxon>Chytridiomycetes</taxon>
        <taxon>Rhizophlyctidales</taxon>
        <taxon>Rhizophlyctidaceae</taxon>
        <taxon>Rhizophlyctis</taxon>
    </lineage>
</organism>
<name>A0AAD5WZG3_9FUNG</name>
<evidence type="ECO:0000256" key="1">
    <source>
        <dbReference type="ARBA" id="ARBA00004141"/>
    </source>
</evidence>
<dbReference type="FunFam" id="1.10.287.630:FF:000001">
    <property type="entry name" value="Cyclic nucleotide-gated channel alpha 3"/>
    <property type="match status" value="1"/>
</dbReference>
<reference evidence="12" key="1">
    <citation type="submission" date="2020-05" db="EMBL/GenBank/DDBJ databases">
        <title>Phylogenomic resolution of chytrid fungi.</title>
        <authorList>
            <person name="Stajich J.E."/>
            <person name="Amses K."/>
            <person name="Simmons R."/>
            <person name="Seto K."/>
            <person name="Myers J."/>
            <person name="Bonds A."/>
            <person name="Quandt C.A."/>
            <person name="Barry K."/>
            <person name="Liu P."/>
            <person name="Grigoriev I."/>
            <person name="Longcore J.E."/>
            <person name="James T.Y."/>
        </authorList>
    </citation>
    <scope>NUCLEOTIDE SEQUENCE</scope>
    <source>
        <strain evidence="12">JEL0318</strain>
    </source>
</reference>
<dbReference type="InterPro" id="IPR051413">
    <property type="entry name" value="K/Na_HCN_channel"/>
</dbReference>
<dbReference type="Proteomes" id="UP001212841">
    <property type="component" value="Unassembled WGS sequence"/>
</dbReference>